<dbReference type="InterPro" id="IPR027417">
    <property type="entry name" value="P-loop_NTPase"/>
</dbReference>
<dbReference type="RefSeq" id="WP_058292884.1">
    <property type="nucleotide sequence ID" value="NZ_AP017649.1"/>
</dbReference>
<evidence type="ECO:0000256" key="2">
    <source>
        <dbReference type="ARBA" id="ARBA00022448"/>
    </source>
</evidence>
<dbReference type="EMBL" id="JGYD01000027">
    <property type="protein sequence ID" value="KSV16248.1"/>
    <property type="molecule type" value="Genomic_DNA"/>
</dbReference>
<dbReference type="OrthoDB" id="9775135at2"/>
<evidence type="ECO:0000259" key="5">
    <source>
        <dbReference type="PROSITE" id="PS50893"/>
    </source>
</evidence>
<dbReference type="SMART" id="SM00382">
    <property type="entry name" value="AAA"/>
    <property type="match status" value="1"/>
</dbReference>
<reference evidence="6 9" key="2">
    <citation type="journal article" date="2017" name="Sci. Rep.">
        <title>Isolation and genomic characterization of a Dehalococcoides strain suggests genomic rearrangement during culture.</title>
        <authorList>
            <person name="Yohda M."/>
            <person name="Ikegami K."/>
            <person name="Aita Y."/>
            <person name="Kitajima M."/>
            <person name="Takechi A."/>
            <person name="Iwamoto M."/>
            <person name="Fukuda T."/>
            <person name="Tamura N."/>
            <person name="Shibasaki J."/>
            <person name="Koike S."/>
            <person name="Komatsu D."/>
            <person name="Miyagi S."/>
            <person name="Nishimura M."/>
            <person name="Uchino Y."/>
            <person name="Shiroma A."/>
            <person name="Shimoji M."/>
            <person name="Tamotsu H."/>
            <person name="Ashimine N."/>
            <person name="Shinzato M."/>
            <person name="Ohki S."/>
            <person name="Nakano K."/>
            <person name="Teruya K."/>
            <person name="Satou K."/>
            <person name="Hirano T."/>
            <person name="Yagi O."/>
        </authorList>
    </citation>
    <scope>NUCLEOTIDE SEQUENCE [LARGE SCALE GENOMIC DNA]</scope>
    <source>
        <strain evidence="6 9">UCH-ATV1</strain>
    </source>
</reference>
<dbReference type="Gene3D" id="3.40.50.300">
    <property type="entry name" value="P-loop containing nucleotide triphosphate hydrolases"/>
    <property type="match status" value="1"/>
</dbReference>
<dbReference type="Pfam" id="PF13732">
    <property type="entry name" value="DrrA1-3_C"/>
    <property type="match status" value="1"/>
</dbReference>
<reference evidence="7 8" key="1">
    <citation type="journal article" date="2015" name="Sci. Rep.">
        <title>A comparative genomics and reductive dehalogenase gene transcription study of two chloroethene-respiring bacteria, Dehalococcoides mccartyi strains MB and 11a.</title>
        <authorList>
            <person name="Low A."/>
            <person name="Shen Z."/>
            <person name="Cheng D."/>
            <person name="Rogers M.J."/>
            <person name="Lee P.K."/>
            <person name="He J."/>
        </authorList>
    </citation>
    <scope>NUCLEOTIDE SEQUENCE [LARGE SCALE GENOMIC DNA]</scope>
    <source>
        <strain evidence="7 8">MB</strain>
    </source>
</reference>
<dbReference type="AlphaFoldDB" id="A0A0V8LXJ7"/>
<evidence type="ECO:0000313" key="8">
    <source>
        <dbReference type="Proteomes" id="UP000053577"/>
    </source>
</evidence>
<accession>A0A0V8LXJ7</accession>
<dbReference type="SUPFAM" id="SSF52540">
    <property type="entry name" value="P-loop containing nucleoside triphosphate hydrolases"/>
    <property type="match status" value="1"/>
</dbReference>
<proteinExistence type="inferred from homology"/>
<dbReference type="CDD" id="cd03230">
    <property type="entry name" value="ABC_DR_subfamily_A"/>
    <property type="match status" value="1"/>
</dbReference>
<dbReference type="PANTHER" id="PTHR43335">
    <property type="entry name" value="ABC TRANSPORTER, ATP-BINDING PROTEIN"/>
    <property type="match status" value="1"/>
</dbReference>
<dbReference type="Pfam" id="PF00005">
    <property type="entry name" value="ABC_tran"/>
    <property type="match status" value="1"/>
</dbReference>
<keyword evidence="3" id="KW-0547">Nucleotide-binding</keyword>
<dbReference type="EMBL" id="AP017649">
    <property type="protein sequence ID" value="BAZ98055.1"/>
    <property type="molecule type" value="Genomic_DNA"/>
</dbReference>
<evidence type="ECO:0000256" key="3">
    <source>
        <dbReference type="ARBA" id="ARBA00022741"/>
    </source>
</evidence>
<dbReference type="Proteomes" id="UP000053577">
    <property type="component" value="Unassembled WGS sequence"/>
</dbReference>
<sequence>MDAILCQKLTKKFGDFTALDGLDLAVEKNRVFGFLGPNGAGKTTAVRMLTGLSQPTSGKAYVSGEEVTPRNLSLRSKIGFLPDVPAFYGWMTGREFMLFSGELHKLAPKDNNLRADELLELVDLKEAGKRRVGGYSRGMKQRLGIAQALVNKPEVLFMDEPTSALDPMGRRDVLNLIERLSGDTTVFMSTHILSDVERVCDRVAIISEGKLITSASVEELKRKYSTSAFEIQFEEEPTPILTQLLKMPYVKTAEVRTEGDLKVVYVQASDLAKAKTEIPGIIAQSGLTLTHYELTTPSIEDVFIQLVGNGAKA</sequence>
<comment type="similarity">
    <text evidence="1">Belongs to the ABC transporter superfamily.</text>
</comment>
<evidence type="ECO:0000313" key="9">
    <source>
        <dbReference type="Proteomes" id="UP000218257"/>
    </source>
</evidence>
<gene>
    <name evidence="7" type="ORF">DA01_06125</name>
    <name evidence="6" type="ORF">DEHALATV1_1427</name>
</gene>
<dbReference type="InterPro" id="IPR025302">
    <property type="entry name" value="DrrA1/2-like_C"/>
</dbReference>
<protein>
    <submittedName>
        <fullName evidence="6 7">ABC transporter ATP-binding protein</fullName>
    </submittedName>
</protein>
<feature type="domain" description="ABC transporter" evidence="5">
    <location>
        <begin position="4"/>
        <end position="233"/>
    </location>
</feature>
<keyword evidence="4 7" id="KW-0067">ATP-binding</keyword>
<dbReference type="GO" id="GO:0005524">
    <property type="term" value="F:ATP binding"/>
    <property type="evidence" value="ECO:0007669"/>
    <property type="project" value="UniProtKB-KW"/>
</dbReference>
<dbReference type="eggNOG" id="COG1131">
    <property type="taxonomic scope" value="Bacteria"/>
</dbReference>
<evidence type="ECO:0000256" key="4">
    <source>
        <dbReference type="ARBA" id="ARBA00022840"/>
    </source>
</evidence>
<name>A0A0V8LXJ7_9CHLR</name>
<keyword evidence="2" id="KW-0813">Transport</keyword>
<evidence type="ECO:0000256" key="1">
    <source>
        <dbReference type="ARBA" id="ARBA00005417"/>
    </source>
</evidence>
<dbReference type="PATRIC" id="fig|61435.5.peg.1208"/>
<dbReference type="Proteomes" id="UP000218257">
    <property type="component" value="Chromosome"/>
</dbReference>
<dbReference type="PROSITE" id="PS50893">
    <property type="entry name" value="ABC_TRANSPORTER_2"/>
    <property type="match status" value="1"/>
</dbReference>
<evidence type="ECO:0000313" key="7">
    <source>
        <dbReference type="EMBL" id="KSV16248.1"/>
    </source>
</evidence>
<dbReference type="InterPro" id="IPR003439">
    <property type="entry name" value="ABC_transporter-like_ATP-bd"/>
</dbReference>
<dbReference type="PANTHER" id="PTHR43335:SF4">
    <property type="entry name" value="ABC TRANSPORTER, ATP-BINDING PROTEIN"/>
    <property type="match status" value="1"/>
</dbReference>
<dbReference type="GO" id="GO:0016887">
    <property type="term" value="F:ATP hydrolysis activity"/>
    <property type="evidence" value="ECO:0007669"/>
    <property type="project" value="InterPro"/>
</dbReference>
<dbReference type="InterPro" id="IPR003593">
    <property type="entry name" value="AAA+_ATPase"/>
</dbReference>
<evidence type="ECO:0000313" key="6">
    <source>
        <dbReference type="EMBL" id="BAZ98055.1"/>
    </source>
</evidence>
<organism evidence="7 8">
    <name type="scientific">Dehalococcoides mccartyi</name>
    <dbReference type="NCBI Taxonomy" id="61435"/>
    <lineage>
        <taxon>Bacteria</taxon>
        <taxon>Bacillati</taxon>
        <taxon>Chloroflexota</taxon>
        <taxon>Dehalococcoidia</taxon>
        <taxon>Dehalococcoidales</taxon>
        <taxon>Dehalococcoidaceae</taxon>
        <taxon>Dehalococcoides</taxon>
    </lineage>
</organism>